<name>A0A4R7S1K9_9BACT</name>
<protein>
    <submittedName>
        <fullName evidence="3">Peptidase C39-like protein</fullName>
    </submittedName>
</protein>
<dbReference type="Gene3D" id="2.30.30.700">
    <property type="entry name" value="SLA1 homology domain 1"/>
    <property type="match status" value="1"/>
</dbReference>
<dbReference type="AlphaFoldDB" id="A0A4R7S1K9"/>
<accession>A0A4R7S1K9</accession>
<dbReference type="Gene3D" id="3.90.70.10">
    <property type="entry name" value="Cysteine proteinases"/>
    <property type="match status" value="1"/>
</dbReference>
<dbReference type="InterPro" id="IPR039564">
    <property type="entry name" value="Peptidase_C39-like"/>
</dbReference>
<feature type="signal peptide" evidence="1">
    <location>
        <begin position="1"/>
        <end position="19"/>
    </location>
</feature>
<feature type="chain" id="PRO_5020679524" evidence="1">
    <location>
        <begin position="20"/>
        <end position="485"/>
    </location>
</feature>
<proteinExistence type="predicted"/>
<reference evidence="3 4" key="1">
    <citation type="submission" date="2019-03" db="EMBL/GenBank/DDBJ databases">
        <title>Genomic Encyclopedia of Archaeal and Bacterial Type Strains, Phase II (KMG-II): from individual species to whole genera.</title>
        <authorList>
            <person name="Goeker M."/>
        </authorList>
    </citation>
    <scope>NUCLEOTIDE SEQUENCE [LARGE SCALE GENOMIC DNA]</scope>
    <source>
        <strain evidence="3 4">ATCC 25309</strain>
    </source>
</reference>
<organism evidence="3 4">
    <name type="scientific">Prosthecobacter fusiformis</name>
    <dbReference type="NCBI Taxonomy" id="48464"/>
    <lineage>
        <taxon>Bacteria</taxon>
        <taxon>Pseudomonadati</taxon>
        <taxon>Verrucomicrobiota</taxon>
        <taxon>Verrucomicrobiia</taxon>
        <taxon>Verrucomicrobiales</taxon>
        <taxon>Verrucomicrobiaceae</taxon>
        <taxon>Prosthecobacter</taxon>
    </lineage>
</organism>
<comment type="caution">
    <text evidence="3">The sequence shown here is derived from an EMBL/GenBank/DDBJ whole genome shotgun (WGS) entry which is preliminary data.</text>
</comment>
<keyword evidence="4" id="KW-1185">Reference proteome</keyword>
<evidence type="ECO:0000313" key="4">
    <source>
        <dbReference type="Proteomes" id="UP000295662"/>
    </source>
</evidence>
<evidence type="ECO:0000259" key="2">
    <source>
        <dbReference type="Pfam" id="PF13529"/>
    </source>
</evidence>
<keyword evidence="1" id="KW-0732">Signal</keyword>
<dbReference type="Proteomes" id="UP000295662">
    <property type="component" value="Unassembled WGS sequence"/>
</dbReference>
<dbReference type="RefSeq" id="WP_133795463.1">
    <property type="nucleotide sequence ID" value="NZ_SOCA01000003.1"/>
</dbReference>
<evidence type="ECO:0000256" key="1">
    <source>
        <dbReference type="SAM" id="SignalP"/>
    </source>
</evidence>
<dbReference type="EMBL" id="SOCA01000003">
    <property type="protein sequence ID" value="TDU71298.1"/>
    <property type="molecule type" value="Genomic_DNA"/>
</dbReference>
<dbReference type="Pfam" id="PF13529">
    <property type="entry name" value="Peptidase_C39_2"/>
    <property type="match status" value="1"/>
</dbReference>
<gene>
    <name evidence="3" type="ORF">EI77_02421</name>
</gene>
<sequence>MKPLLAVLFVIALTPAAFCQEVRVFTNAQGVAIRAALISVANGQATIKREDGAQFAVPVTAFSAVDQEYIRQWSAKPAPTSAAAGPNASLDAATLNALAGQSIFDELSLWESPGEGVAERLQLRRESQTSNQSSFRSYPKEDFRVFGARPFSVALYADEGKTTSLSLVFANKGDLFGSKGSAELHFDKDTPPAEAEKIVKKAMDADLKAISETITAKLGAPKRERFGEGKTGRMNMQRWDWRGHSILLAEAEGEYVGLQIVPTAFADAGGKSTRVPDAVIRERSSKNVLKRPNGDVVIQDIPMVDQGPKGYCVPATAERAMRYLGVSADMYILANAGGTGYGGGTSVSKLLEGVGRYIRAKGRSFDTWEGAMSVRDLAKHIDKGIPVIWALSSTKAFNETANRRTDERKTVTEWSEWKKKLAVDTADNVLMPDSESGHVVLIIGYNKETGEIAFSDSWGERFMERWITIKEADLVSQRYYYVVGF</sequence>
<evidence type="ECO:0000313" key="3">
    <source>
        <dbReference type="EMBL" id="TDU71298.1"/>
    </source>
</evidence>
<feature type="domain" description="Peptidase C39-like" evidence="2">
    <location>
        <begin position="300"/>
        <end position="458"/>
    </location>
</feature>
<dbReference type="OrthoDB" id="9814098at2"/>